<evidence type="ECO:0000256" key="1">
    <source>
        <dbReference type="ARBA" id="ARBA00093462"/>
    </source>
</evidence>
<sequence>MDDTVLLKWVQQKQVTVPHLLLKHYTKLNMNETELVLLIQIQRLIDNGDSFPTPQTLSEQMTLSIEECAEKIGQLVRKRLLSIKNKRDDETNMVYEYCSLDPLWLQLIDYVETEQSEYEGTKTEEVEGQLFQQFEQEFARPLSPIEVETISMWIDQDTYTIELIQAALKEAVISGKLNFRYIDRILFEWQRNGVRTVEQAHAHSERFRQKTNLPINKEKRQTAKQSENIPGFNWLENL</sequence>
<dbReference type="eggNOG" id="COG3935">
    <property type="taxonomic scope" value="Bacteria"/>
</dbReference>
<dbReference type="EMBL" id="CP003923">
    <property type="protein sequence ID" value="AIC94569.1"/>
    <property type="molecule type" value="Genomic_DNA"/>
</dbReference>
<dbReference type="InterPro" id="IPR053162">
    <property type="entry name" value="DnaD"/>
</dbReference>
<feature type="domain" description="DnaB/C C-terminal" evidence="3">
    <location>
        <begin position="131"/>
        <end position="203"/>
    </location>
</feature>
<dbReference type="Pfam" id="PF21984">
    <property type="entry name" value="DnaD_N"/>
    <property type="match status" value="1"/>
</dbReference>
<dbReference type="OrthoDB" id="9770238at2"/>
<dbReference type="InterPro" id="IPR036388">
    <property type="entry name" value="WH-like_DNA-bd_sf"/>
</dbReference>
<dbReference type="InterPro" id="IPR034829">
    <property type="entry name" value="DnaD-like_sf"/>
</dbReference>
<dbReference type="PANTHER" id="PTHR37293:SF6">
    <property type="entry name" value="DNA REPLICATION PROTEIN DNAD"/>
    <property type="match status" value="1"/>
</dbReference>
<dbReference type="Gene3D" id="1.10.10.630">
    <property type="entry name" value="DnaD domain-like"/>
    <property type="match status" value="1"/>
</dbReference>
<feature type="domain" description="DnaD N-terminal" evidence="4">
    <location>
        <begin position="17"/>
        <end position="116"/>
    </location>
</feature>
<evidence type="ECO:0000259" key="3">
    <source>
        <dbReference type="Pfam" id="PF07261"/>
    </source>
</evidence>
<dbReference type="InterPro" id="IPR006343">
    <property type="entry name" value="DnaB/C_C"/>
</dbReference>
<dbReference type="InterPro" id="IPR053843">
    <property type="entry name" value="DnaD_N"/>
</dbReference>
<dbReference type="AlphaFoldDB" id="A0A060M3D7"/>
<evidence type="ECO:0000256" key="2">
    <source>
        <dbReference type="SAM" id="MobiDB-lite"/>
    </source>
</evidence>
<dbReference type="KEGG" id="ble:BleG1_1991"/>
<dbReference type="Pfam" id="PF07261">
    <property type="entry name" value="DnaB_2"/>
    <property type="match status" value="1"/>
</dbReference>
<dbReference type="Proteomes" id="UP000027142">
    <property type="component" value="Chromosome"/>
</dbReference>
<protein>
    <submittedName>
        <fullName evidence="5">DNA replication protein DnaD</fullName>
    </submittedName>
</protein>
<keyword evidence="6" id="KW-1185">Reference proteome</keyword>
<name>A0A060M3D7_9BACI</name>
<comment type="similarity">
    <text evidence="1">Belongs to the DnaB/DnaD family.</text>
</comment>
<dbReference type="SUPFAM" id="SSF158499">
    <property type="entry name" value="DnaD domain-like"/>
    <property type="match status" value="1"/>
</dbReference>
<accession>A0A060M3D7</accession>
<dbReference type="PANTHER" id="PTHR37293">
    <property type="entry name" value="PHAGE REPLICATION PROTEIN-RELATED"/>
    <property type="match status" value="1"/>
</dbReference>
<dbReference type="STRING" id="1246626.BleG1_1991"/>
<feature type="region of interest" description="Disordered" evidence="2">
    <location>
        <begin position="216"/>
        <end position="238"/>
    </location>
</feature>
<evidence type="ECO:0000313" key="6">
    <source>
        <dbReference type="Proteomes" id="UP000027142"/>
    </source>
</evidence>
<evidence type="ECO:0000313" key="5">
    <source>
        <dbReference type="EMBL" id="AIC94569.1"/>
    </source>
</evidence>
<organism evidence="5 6">
    <name type="scientific">Shouchella lehensis G1</name>
    <dbReference type="NCBI Taxonomy" id="1246626"/>
    <lineage>
        <taxon>Bacteria</taxon>
        <taxon>Bacillati</taxon>
        <taxon>Bacillota</taxon>
        <taxon>Bacilli</taxon>
        <taxon>Bacillales</taxon>
        <taxon>Bacillaceae</taxon>
        <taxon>Shouchella</taxon>
    </lineage>
</organism>
<dbReference type="Gene3D" id="1.10.10.10">
    <property type="entry name" value="Winged helix-like DNA-binding domain superfamily/Winged helix DNA-binding domain"/>
    <property type="match status" value="1"/>
</dbReference>
<dbReference type="RefSeq" id="WP_038485676.1">
    <property type="nucleotide sequence ID" value="NZ_CP003923.1"/>
</dbReference>
<dbReference type="HOGENOM" id="CLU_091656_0_1_9"/>
<dbReference type="PATRIC" id="fig|1246626.3.peg.1991"/>
<dbReference type="NCBIfam" id="TIGR01446">
    <property type="entry name" value="DnaD_dom"/>
    <property type="match status" value="1"/>
</dbReference>
<proteinExistence type="inferred from homology"/>
<evidence type="ECO:0000259" key="4">
    <source>
        <dbReference type="Pfam" id="PF21984"/>
    </source>
</evidence>
<gene>
    <name evidence="5" type="ORF">BleG1_1991</name>
</gene>
<reference evidence="5 6" key="1">
    <citation type="journal article" date="2014" name="Gene">
        <title>A comparative genomic analysis of the alkalitolerant soil bacterium Bacillus lehensis G1.</title>
        <authorList>
            <person name="Noor Y.M."/>
            <person name="Samsulrizal N.H."/>
            <person name="Jema'on N.A."/>
            <person name="Low K.O."/>
            <person name="Ramli A.N."/>
            <person name="Alias N.I."/>
            <person name="Damis S.I."/>
            <person name="Fuzi S.F."/>
            <person name="Isa M.N."/>
            <person name="Murad A.M."/>
            <person name="Raih M.F."/>
            <person name="Bakar F.D."/>
            <person name="Najimudin N."/>
            <person name="Mahadi N.M."/>
            <person name="Illias R.M."/>
        </authorList>
    </citation>
    <scope>NUCLEOTIDE SEQUENCE [LARGE SCALE GENOMIC DNA]</scope>
    <source>
        <strain evidence="5 6">G1</strain>
    </source>
</reference>